<evidence type="ECO:0000313" key="1">
    <source>
        <dbReference type="EMBL" id="QMP19180.1"/>
    </source>
</evidence>
<sequence length="67" mass="7258">MSESKEVYQLDADGFLVGPATADKLKDGTWQIPAGCITRKPPMAKAGHRRRWNGTKWTQVADGGASV</sequence>
<dbReference type="Proteomes" id="UP000514744">
    <property type="component" value="Segment"/>
</dbReference>
<evidence type="ECO:0000313" key="2">
    <source>
        <dbReference type="Proteomes" id="UP000514744"/>
    </source>
</evidence>
<reference evidence="1 2" key="1">
    <citation type="submission" date="2020-06" db="EMBL/GenBank/DDBJ databases">
        <authorList>
            <person name="Persinger R.D."/>
            <person name="Temple L."/>
        </authorList>
    </citation>
    <scope>NUCLEOTIDE SEQUENCE [LARGE SCALE GENOMIC DNA]</scope>
</reference>
<organism evidence="1 2">
    <name type="scientific">Pseudomonas phage Persinger</name>
    <dbReference type="NCBI Taxonomy" id="2749430"/>
    <lineage>
        <taxon>Viruses</taxon>
        <taxon>Duplodnaviria</taxon>
        <taxon>Heunggongvirae</taxon>
        <taxon>Uroviricota</taxon>
        <taxon>Caudoviricetes</taxon>
        <taxon>Harrisonburgvirus</taxon>
        <taxon>Harrisonburgvirus persinger</taxon>
    </lineage>
</organism>
<dbReference type="KEGG" id="vg:63642555"/>
<keyword evidence="2" id="KW-1185">Reference proteome</keyword>
<proteinExistence type="predicted"/>
<dbReference type="RefSeq" id="YP_010038083.1">
    <property type="nucleotide sequence ID" value="NC_054149.1"/>
</dbReference>
<dbReference type="GeneID" id="63642555"/>
<accession>A0A7D7ILT9</accession>
<dbReference type="EMBL" id="MT613935">
    <property type="protein sequence ID" value="QMP19180.1"/>
    <property type="molecule type" value="Genomic_DNA"/>
</dbReference>
<name>A0A7D7ILT9_9CAUD</name>
<protein>
    <submittedName>
        <fullName evidence="1">Uncharacterized protein</fullName>
    </submittedName>
</protein>